<evidence type="ECO:0000313" key="4">
    <source>
        <dbReference type="EMBL" id="SHK56753.1"/>
    </source>
</evidence>
<accession>A0A1M6TIM3</accession>
<evidence type="ECO:0000256" key="1">
    <source>
        <dbReference type="ARBA" id="ARBA00006484"/>
    </source>
</evidence>
<dbReference type="SUPFAM" id="SSF51735">
    <property type="entry name" value="NAD(P)-binding Rossmann-fold domains"/>
    <property type="match status" value="1"/>
</dbReference>
<dbReference type="GO" id="GO:0016491">
    <property type="term" value="F:oxidoreductase activity"/>
    <property type="evidence" value="ECO:0007669"/>
    <property type="project" value="UniProtKB-KW"/>
</dbReference>
<dbReference type="Proteomes" id="UP000183994">
    <property type="component" value="Unassembled WGS sequence"/>
</dbReference>
<comment type="similarity">
    <text evidence="1 3">Belongs to the short-chain dehydrogenases/reductases (SDR) family.</text>
</comment>
<dbReference type="EMBL" id="FQZU01000027">
    <property type="protein sequence ID" value="SHK56753.1"/>
    <property type="molecule type" value="Genomic_DNA"/>
</dbReference>
<dbReference type="PRINTS" id="PR00080">
    <property type="entry name" value="SDRFAMILY"/>
</dbReference>
<dbReference type="STRING" id="1121393.SAMN02745216_03691"/>
<dbReference type="Gene3D" id="3.40.50.720">
    <property type="entry name" value="NAD(P)-binding Rossmann-like Domain"/>
    <property type="match status" value="1"/>
</dbReference>
<reference evidence="5" key="1">
    <citation type="submission" date="2016-11" db="EMBL/GenBank/DDBJ databases">
        <authorList>
            <person name="Varghese N."/>
            <person name="Submissions S."/>
        </authorList>
    </citation>
    <scope>NUCLEOTIDE SEQUENCE [LARGE SCALE GENOMIC DNA]</scope>
    <source>
        <strain evidence="5">DSM 16219</strain>
    </source>
</reference>
<dbReference type="PANTHER" id="PTHR44196:SF1">
    <property type="entry name" value="DEHYDROGENASE_REDUCTASE SDR FAMILY MEMBER 7B"/>
    <property type="match status" value="1"/>
</dbReference>
<dbReference type="InterPro" id="IPR002347">
    <property type="entry name" value="SDR_fam"/>
</dbReference>
<dbReference type="GO" id="GO:0016020">
    <property type="term" value="C:membrane"/>
    <property type="evidence" value="ECO:0007669"/>
    <property type="project" value="TreeGrafter"/>
</dbReference>
<dbReference type="OrthoDB" id="9790266at2"/>
<protein>
    <submittedName>
        <fullName evidence="4">Short-chain dehydrogenase</fullName>
    </submittedName>
</protein>
<evidence type="ECO:0000313" key="5">
    <source>
        <dbReference type="Proteomes" id="UP000183994"/>
    </source>
</evidence>
<sequence>MPSLQGKRVLITGAANGIGRSMAGYFAKAGSTLILTDMDAQALEETADKLRQDGARIYTYVVDVSKSEEVNKMAEQVIAHPGIDILINNAGIGHNGEIIETPLAKWKALMDVNFYGPLYHVYAFMPQMIKQGGGHIVNVSSGQAFFRLPTWGPYATIKLALGGFSELLRVEAKKFGIKVTTVYPFMVNTGFYKEIDGETFGTKLSMKLLPFYSMKPEKVAKIIFKAVKKEKPVEMVSMFNDLGYITRLLPPVSNMVSAASLLFLGKDADVLRREQGI</sequence>
<evidence type="ECO:0000256" key="3">
    <source>
        <dbReference type="RuleBase" id="RU000363"/>
    </source>
</evidence>
<dbReference type="RefSeq" id="WP_073477729.1">
    <property type="nucleotide sequence ID" value="NZ_FQZU01000027.1"/>
</dbReference>
<keyword evidence="2" id="KW-0560">Oxidoreductase</keyword>
<proteinExistence type="inferred from homology"/>
<dbReference type="Pfam" id="PF00106">
    <property type="entry name" value="adh_short"/>
    <property type="match status" value="1"/>
</dbReference>
<dbReference type="CDD" id="cd05233">
    <property type="entry name" value="SDR_c"/>
    <property type="match status" value="1"/>
</dbReference>
<dbReference type="InterPro" id="IPR036291">
    <property type="entry name" value="NAD(P)-bd_dom_sf"/>
</dbReference>
<gene>
    <name evidence="4" type="ORF">SAMN02745216_03691</name>
</gene>
<dbReference type="AlphaFoldDB" id="A0A1M6TIM3"/>
<dbReference type="PRINTS" id="PR00081">
    <property type="entry name" value="GDHRDH"/>
</dbReference>
<organism evidence="4 5">
    <name type="scientific">Desulfatibacillum alkenivorans DSM 16219</name>
    <dbReference type="NCBI Taxonomy" id="1121393"/>
    <lineage>
        <taxon>Bacteria</taxon>
        <taxon>Pseudomonadati</taxon>
        <taxon>Thermodesulfobacteriota</taxon>
        <taxon>Desulfobacteria</taxon>
        <taxon>Desulfobacterales</taxon>
        <taxon>Desulfatibacillaceae</taxon>
        <taxon>Desulfatibacillum</taxon>
    </lineage>
</organism>
<name>A0A1M6TIM3_9BACT</name>
<dbReference type="PANTHER" id="PTHR44196">
    <property type="entry name" value="DEHYDROGENASE/REDUCTASE SDR FAMILY MEMBER 7B"/>
    <property type="match status" value="1"/>
</dbReference>
<evidence type="ECO:0000256" key="2">
    <source>
        <dbReference type="ARBA" id="ARBA00023002"/>
    </source>
</evidence>
<keyword evidence="5" id="KW-1185">Reference proteome</keyword>